<gene>
    <name evidence="2" type="ORF">EHO51_12230</name>
</gene>
<organism evidence="2 3">
    <name type="scientific">Methylocystis rosea</name>
    <dbReference type="NCBI Taxonomy" id="173366"/>
    <lineage>
        <taxon>Bacteria</taxon>
        <taxon>Pseudomonadati</taxon>
        <taxon>Pseudomonadota</taxon>
        <taxon>Alphaproteobacteria</taxon>
        <taxon>Hyphomicrobiales</taxon>
        <taxon>Methylocystaceae</taxon>
        <taxon>Methylocystis</taxon>
    </lineage>
</organism>
<proteinExistence type="predicted"/>
<name>A0A3G8M808_9HYPH</name>
<evidence type="ECO:0000256" key="1">
    <source>
        <dbReference type="SAM" id="MobiDB-lite"/>
    </source>
</evidence>
<protein>
    <submittedName>
        <fullName evidence="2">Uncharacterized protein</fullName>
    </submittedName>
</protein>
<dbReference type="EMBL" id="CP034086">
    <property type="protein sequence ID" value="AZG77435.1"/>
    <property type="molecule type" value="Genomic_DNA"/>
</dbReference>
<dbReference type="AlphaFoldDB" id="A0A3G8M808"/>
<evidence type="ECO:0000313" key="3">
    <source>
        <dbReference type="Proteomes" id="UP000273982"/>
    </source>
</evidence>
<dbReference type="KEGG" id="mros:EHO51_12230"/>
<feature type="region of interest" description="Disordered" evidence="1">
    <location>
        <begin position="59"/>
        <end position="89"/>
    </location>
</feature>
<sequence>MQSTPYQACVAQAHNSFFSVIENRASAPPIPLPADRAEILPMQAAAFFATVVFSNSRIKARGSPQRADARMNPLTENSLADTSYDGNQN</sequence>
<feature type="compositionally biased region" description="Polar residues" evidence="1">
    <location>
        <begin position="74"/>
        <end position="89"/>
    </location>
</feature>
<evidence type="ECO:0000313" key="2">
    <source>
        <dbReference type="EMBL" id="AZG77435.1"/>
    </source>
</evidence>
<accession>A0A3G8M808</accession>
<reference evidence="2 3" key="1">
    <citation type="submission" date="2018-11" db="EMBL/GenBank/DDBJ databases">
        <title>Genome squencing of methanotrophic bacteria isolated from alkaline groundwater in Korea.</title>
        <authorList>
            <person name="Nguyen L.N."/>
        </authorList>
    </citation>
    <scope>NUCLEOTIDE SEQUENCE [LARGE SCALE GENOMIC DNA]</scope>
    <source>
        <strain evidence="2 3">GW6</strain>
    </source>
</reference>
<dbReference type="Proteomes" id="UP000273982">
    <property type="component" value="Chromosome"/>
</dbReference>